<name>A0AAD9RET7_9HYME</name>
<reference evidence="2" key="1">
    <citation type="submission" date="2021-08" db="EMBL/GenBank/DDBJ databases">
        <authorList>
            <person name="Misof B."/>
            <person name="Oliver O."/>
            <person name="Podsiadlowski L."/>
            <person name="Donath A."/>
            <person name="Peters R."/>
            <person name="Mayer C."/>
            <person name="Rust J."/>
            <person name="Gunkel S."/>
            <person name="Lesny P."/>
            <person name="Martin S."/>
            <person name="Oeyen J.P."/>
            <person name="Petersen M."/>
            <person name="Panagiotis P."/>
            <person name="Wilbrandt J."/>
            <person name="Tanja T."/>
        </authorList>
    </citation>
    <scope>NUCLEOTIDE SEQUENCE</scope>
    <source>
        <strain evidence="2">GBR_01_08_01A</strain>
        <tissue evidence="2">Thorax + abdomen</tissue>
    </source>
</reference>
<organism evidence="2 3">
    <name type="scientific">Odynerus spinipes</name>
    <dbReference type="NCBI Taxonomy" id="1348599"/>
    <lineage>
        <taxon>Eukaryota</taxon>
        <taxon>Metazoa</taxon>
        <taxon>Ecdysozoa</taxon>
        <taxon>Arthropoda</taxon>
        <taxon>Hexapoda</taxon>
        <taxon>Insecta</taxon>
        <taxon>Pterygota</taxon>
        <taxon>Neoptera</taxon>
        <taxon>Endopterygota</taxon>
        <taxon>Hymenoptera</taxon>
        <taxon>Apocrita</taxon>
        <taxon>Aculeata</taxon>
        <taxon>Vespoidea</taxon>
        <taxon>Vespidae</taxon>
        <taxon>Eumeninae</taxon>
        <taxon>Odynerus</taxon>
    </lineage>
</organism>
<sequence length="361" mass="41707">MAAQYKLTVKHLDVTTAYLNSDLEEDVYVEPPEELQSEAPKVYVDDLLVLSSNNDLELEFKTELSKRIEVKDMGEAKEFLGIQIERNKSADEVYIQQNKYIINMLEKFKMSDCKPVATPADPNVKFTEVGNENETDNLADKELYLEAIGSLLYVSQVTRPDIAFIVNKLSSFCKEPKQQHWNAVKRVFRYLKGSVDFRLKYKRVSDQKIIGYSDSDWANDTRDRKSITGCIFLMNEGPISWYSKKQKTVALSTVEAEYIALSFTCQEAMWLRSLTKEIIEKGDQIIELVCDNNGSIINARNNSINQRTKHIDLRHHFIRERIENKEINVRHIGTEENIADLFTKALARPQYECLINKITKL</sequence>
<dbReference type="PANTHER" id="PTHR11439:SF483">
    <property type="entry name" value="PEPTIDE SYNTHASE GLIP-LIKE, PUTATIVE (AFU_ORTHOLOGUE AFUA_3G12920)-RELATED"/>
    <property type="match status" value="1"/>
</dbReference>
<dbReference type="GO" id="GO:0071897">
    <property type="term" value="P:DNA biosynthetic process"/>
    <property type="evidence" value="ECO:0007669"/>
    <property type="project" value="UniProtKB-ARBA"/>
</dbReference>
<dbReference type="Proteomes" id="UP001258017">
    <property type="component" value="Unassembled WGS sequence"/>
</dbReference>
<dbReference type="AlphaFoldDB" id="A0AAD9RET7"/>
<proteinExistence type="predicted"/>
<protein>
    <recommendedName>
        <fullName evidence="1">Reverse transcriptase Ty1/copia-type domain-containing protein</fullName>
    </recommendedName>
</protein>
<dbReference type="EMBL" id="JAIFRP010000316">
    <property type="protein sequence ID" value="KAK2578415.1"/>
    <property type="molecule type" value="Genomic_DNA"/>
</dbReference>
<accession>A0AAD9RET7</accession>
<evidence type="ECO:0000313" key="3">
    <source>
        <dbReference type="Proteomes" id="UP001258017"/>
    </source>
</evidence>
<gene>
    <name evidence="2" type="ORF">KPH14_012187</name>
</gene>
<dbReference type="SUPFAM" id="SSF56672">
    <property type="entry name" value="DNA/RNA polymerases"/>
    <property type="match status" value="1"/>
</dbReference>
<comment type="caution">
    <text evidence="2">The sequence shown here is derived from an EMBL/GenBank/DDBJ whole genome shotgun (WGS) entry which is preliminary data.</text>
</comment>
<evidence type="ECO:0000259" key="1">
    <source>
        <dbReference type="Pfam" id="PF07727"/>
    </source>
</evidence>
<dbReference type="PANTHER" id="PTHR11439">
    <property type="entry name" value="GAG-POL-RELATED RETROTRANSPOSON"/>
    <property type="match status" value="1"/>
</dbReference>
<reference evidence="2" key="2">
    <citation type="journal article" date="2023" name="Commun. Biol.">
        <title>Intrasexual cuticular hydrocarbon dimorphism in a wasp sheds light on hydrocarbon biosynthesis genes in Hymenoptera.</title>
        <authorList>
            <person name="Moris V.C."/>
            <person name="Podsiadlowski L."/>
            <person name="Martin S."/>
            <person name="Oeyen J.P."/>
            <person name="Donath A."/>
            <person name="Petersen M."/>
            <person name="Wilbrandt J."/>
            <person name="Misof B."/>
            <person name="Liedtke D."/>
            <person name="Thamm M."/>
            <person name="Scheiner R."/>
            <person name="Schmitt T."/>
            <person name="Niehuis O."/>
        </authorList>
    </citation>
    <scope>NUCLEOTIDE SEQUENCE</scope>
    <source>
        <strain evidence="2">GBR_01_08_01A</strain>
    </source>
</reference>
<evidence type="ECO:0000313" key="2">
    <source>
        <dbReference type="EMBL" id="KAK2578415.1"/>
    </source>
</evidence>
<keyword evidence="3" id="KW-1185">Reference proteome</keyword>
<dbReference type="InterPro" id="IPR043502">
    <property type="entry name" value="DNA/RNA_pol_sf"/>
</dbReference>
<dbReference type="CDD" id="cd09272">
    <property type="entry name" value="RNase_HI_RT_Ty1"/>
    <property type="match status" value="1"/>
</dbReference>
<feature type="domain" description="Reverse transcriptase Ty1/copia-type" evidence="1">
    <location>
        <begin position="42"/>
        <end position="120"/>
    </location>
</feature>
<dbReference type="Pfam" id="PF07727">
    <property type="entry name" value="RVT_2"/>
    <property type="match status" value="1"/>
</dbReference>
<dbReference type="InterPro" id="IPR013103">
    <property type="entry name" value="RVT_2"/>
</dbReference>